<gene>
    <name evidence="1" type="ORF">CEXT_683931</name>
</gene>
<comment type="caution">
    <text evidence="1">The sequence shown here is derived from an EMBL/GenBank/DDBJ whole genome shotgun (WGS) entry which is preliminary data.</text>
</comment>
<sequence length="90" mass="9688">MLEAFNALEKVLVAKVKKYSMKSIFTKSVPEVGNPALGRGAPEDSSGNGISKGYSAGVILSKKETCRIPTAKKIHNKHSAFSLPDRNTLQ</sequence>
<organism evidence="1 2">
    <name type="scientific">Caerostris extrusa</name>
    <name type="common">Bark spider</name>
    <name type="synonym">Caerostris bankana</name>
    <dbReference type="NCBI Taxonomy" id="172846"/>
    <lineage>
        <taxon>Eukaryota</taxon>
        <taxon>Metazoa</taxon>
        <taxon>Ecdysozoa</taxon>
        <taxon>Arthropoda</taxon>
        <taxon>Chelicerata</taxon>
        <taxon>Arachnida</taxon>
        <taxon>Araneae</taxon>
        <taxon>Araneomorphae</taxon>
        <taxon>Entelegynae</taxon>
        <taxon>Araneoidea</taxon>
        <taxon>Araneidae</taxon>
        <taxon>Caerostris</taxon>
    </lineage>
</organism>
<evidence type="ECO:0000313" key="2">
    <source>
        <dbReference type="Proteomes" id="UP001054945"/>
    </source>
</evidence>
<keyword evidence="2" id="KW-1185">Reference proteome</keyword>
<proteinExistence type="predicted"/>
<name>A0AAV4VL12_CAEEX</name>
<dbReference type="EMBL" id="BPLR01014733">
    <property type="protein sequence ID" value="GIY70902.1"/>
    <property type="molecule type" value="Genomic_DNA"/>
</dbReference>
<reference evidence="1 2" key="1">
    <citation type="submission" date="2021-06" db="EMBL/GenBank/DDBJ databases">
        <title>Caerostris extrusa draft genome.</title>
        <authorList>
            <person name="Kono N."/>
            <person name="Arakawa K."/>
        </authorList>
    </citation>
    <scope>NUCLEOTIDE SEQUENCE [LARGE SCALE GENOMIC DNA]</scope>
</reference>
<accession>A0AAV4VL12</accession>
<dbReference type="Proteomes" id="UP001054945">
    <property type="component" value="Unassembled WGS sequence"/>
</dbReference>
<evidence type="ECO:0000313" key="1">
    <source>
        <dbReference type="EMBL" id="GIY70902.1"/>
    </source>
</evidence>
<dbReference type="AlphaFoldDB" id="A0AAV4VL12"/>
<protein>
    <submittedName>
        <fullName evidence="1">Uncharacterized protein</fullName>
    </submittedName>
</protein>